<dbReference type="GO" id="GO:0052381">
    <property type="term" value="F:tRNA dimethylallyltransferase activity"/>
    <property type="evidence" value="ECO:0007669"/>
    <property type="project" value="UniProtKB-UniRule"/>
</dbReference>
<evidence type="ECO:0000256" key="11">
    <source>
        <dbReference type="RuleBase" id="RU003783"/>
    </source>
</evidence>
<dbReference type="EMBL" id="CP021255">
    <property type="protein sequence ID" value="AVD71622.1"/>
    <property type="molecule type" value="Genomic_DNA"/>
</dbReference>
<comment type="caution">
    <text evidence="10">Lacks conserved residue(s) required for the propagation of feature annotation.</text>
</comment>
<dbReference type="NCBIfam" id="TIGR00174">
    <property type="entry name" value="miaA"/>
    <property type="match status" value="1"/>
</dbReference>
<feature type="site" description="Interaction with substrate tRNA" evidence="10">
    <location>
        <position position="122"/>
    </location>
</feature>
<dbReference type="RefSeq" id="WP_104936868.1">
    <property type="nucleotide sequence ID" value="NZ_CP021255.1"/>
</dbReference>
<comment type="cofactor">
    <cofactor evidence="1 10">
        <name>Mg(2+)</name>
        <dbReference type="ChEBI" id="CHEBI:18420"/>
    </cofactor>
</comment>
<comment type="subunit">
    <text evidence="10">Monomer.</text>
</comment>
<evidence type="ECO:0000256" key="13">
    <source>
        <dbReference type="RuleBase" id="RU003785"/>
    </source>
</evidence>
<keyword evidence="6 10" id="KW-0547">Nucleotide-binding</keyword>
<keyword evidence="4 10" id="KW-0808">Transferase</keyword>
<evidence type="ECO:0000313" key="14">
    <source>
        <dbReference type="EMBL" id="AVD71622.1"/>
    </source>
</evidence>
<comment type="catalytic activity">
    <reaction evidence="9 10 11">
        <text>adenosine(37) in tRNA + dimethylallyl diphosphate = N(6)-dimethylallyladenosine(37) in tRNA + diphosphate</text>
        <dbReference type="Rhea" id="RHEA:26482"/>
        <dbReference type="Rhea" id="RHEA-COMP:10162"/>
        <dbReference type="Rhea" id="RHEA-COMP:10375"/>
        <dbReference type="ChEBI" id="CHEBI:33019"/>
        <dbReference type="ChEBI" id="CHEBI:57623"/>
        <dbReference type="ChEBI" id="CHEBI:74411"/>
        <dbReference type="ChEBI" id="CHEBI:74415"/>
        <dbReference type="EC" id="2.5.1.75"/>
    </reaction>
</comment>
<evidence type="ECO:0000256" key="8">
    <source>
        <dbReference type="ARBA" id="ARBA00022842"/>
    </source>
</evidence>
<dbReference type="InterPro" id="IPR039657">
    <property type="entry name" value="Dimethylallyltransferase"/>
</dbReference>
<dbReference type="GO" id="GO:0005524">
    <property type="term" value="F:ATP binding"/>
    <property type="evidence" value="ECO:0007669"/>
    <property type="project" value="UniProtKB-UniRule"/>
</dbReference>
<dbReference type="InterPro" id="IPR018022">
    <property type="entry name" value="IPT"/>
</dbReference>
<comment type="function">
    <text evidence="2 10 12">Catalyzes the transfer of a dimethylallyl group onto the adenine at position 37 in tRNAs that read codons beginning with uridine, leading to the formation of N6-(dimethylallyl)adenosine (i(6)A).</text>
</comment>
<feature type="region of interest" description="Interaction with substrate tRNA" evidence="10">
    <location>
        <begin position="34"/>
        <end position="37"/>
    </location>
</feature>
<evidence type="ECO:0000256" key="12">
    <source>
        <dbReference type="RuleBase" id="RU003784"/>
    </source>
</evidence>
<dbReference type="Gene3D" id="3.40.50.300">
    <property type="entry name" value="P-loop containing nucleotide triphosphate hydrolases"/>
    <property type="match status" value="1"/>
</dbReference>
<dbReference type="InterPro" id="IPR027417">
    <property type="entry name" value="P-loop_NTPase"/>
</dbReference>
<evidence type="ECO:0000256" key="5">
    <source>
        <dbReference type="ARBA" id="ARBA00022694"/>
    </source>
</evidence>
<keyword evidence="5 10" id="KW-0819">tRNA processing</keyword>
<dbReference type="EC" id="2.5.1.75" evidence="10"/>
<accession>A0A2L1GPL8</accession>
<dbReference type="Proteomes" id="UP000239867">
    <property type="component" value="Chromosome"/>
</dbReference>
<sequence>MSPVLVLVGPTAVGKTALSLELAESFGCEIISMDSMQVYRHMDIGTAKATAAERVRVRHHLIDIADPDEQYNAARFVTDARAAMADMRRRGKMPLITGGTGLYLKALNHGLFAAVPIPAAIRDGLRLRLAEEGRAALFRELADCDPESAARIHPNDTQRILRGLEVFQASGRPWSEYLRRQEQDERLAGTPQLLLGLRCERSRLYERIRLRTEKMMQPPFRAEVENLLAMGYDASLPSMQALGYRHMIRHIEGEWPLETACAALVTDTRRYAKRQLTWFRSEAAMHWFDRDEGEAIFRLVARFVHENPLSS</sequence>
<feature type="region of interest" description="Interaction with substrate tRNA" evidence="10">
    <location>
        <begin position="158"/>
        <end position="162"/>
    </location>
</feature>
<comment type="similarity">
    <text evidence="3 10 13">Belongs to the IPP transferase family.</text>
</comment>
<dbReference type="SUPFAM" id="SSF52540">
    <property type="entry name" value="P-loop containing nucleoside triphosphate hydrolases"/>
    <property type="match status" value="2"/>
</dbReference>
<feature type="binding site" evidence="10">
    <location>
        <begin position="11"/>
        <end position="16"/>
    </location>
    <ligand>
        <name>substrate</name>
    </ligand>
</feature>
<keyword evidence="8 10" id="KW-0460">Magnesium</keyword>
<proteinExistence type="inferred from homology"/>
<evidence type="ECO:0000256" key="6">
    <source>
        <dbReference type="ARBA" id="ARBA00022741"/>
    </source>
</evidence>
<name>A0A2L1GPL8_9BACT</name>
<feature type="site" description="Interaction with substrate tRNA" evidence="10">
    <location>
        <position position="100"/>
    </location>
</feature>
<evidence type="ECO:0000256" key="2">
    <source>
        <dbReference type="ARBA" id="ARBA00003213"/>
    </source>
</evidence>
<dbReference type="PANTHER" id="PTHR11088:SF60">
    <property type="entry name" value="TRNA DIMETHYLALLYLTRANSFERASE"/>
    <property type="match status" value="1"/>
</dbReference>
<keyword evidence="15" id="KW-1185">Reference proteome</keyword>
<evidence type="ECO:0000256" key="10">
    <source>
        <dbReference type="HAMAP-Rule" id="MF_00185"/>
    </source>
</evidence>
<evidence type="ECO:0000256" key="7">
    <source>
        <dbReference type="ARBA" id="ARBA00022840"/>
    </source>
</evidence>
<organism evidence="14 15">
    <name type="scientific">Desulfobulbus oralis</name>
    <dbReference type="NCBI Taxonomy" id="1986146"/>
    <lineage>
        <taxon>Bacteria</taxon>
        <taxon>Pseudomonadati</taxon>
        <taxon>Thermodesulfobacteriota</taxon>
        <taxon>Desulfobulbia</taxon>
        <taxon>Desulfobulbales</taxon>
        <taxon>Desulfobulbaceae</taxon>
        <taxon>Desulfobulbus</taxon>
    </lineage>
</organism>
<reference evidence="14 15" key="1">
    <citation type="journal article" date="2018" name="MBio">
        <title>Insights into the evolution of host association through the isolation and characterization of a novel human periodontal pathobiont, Desulfobulbus oralis.</title>
        <authorList>
            <person name="Cross K.L."/>
            <person name="Chirania P."/>
            <person name="Xiong W."/>
            <person name="Beall C.J."/>
            <person name="Elkins J.G."/>
            <person name="Giannone R.J."/>
            <person name="Griffen A.L."/>
            <person name="Guss A.M."/>
            <person name="Hettich R.L."/>
            <person name="Joshi S.S."/>
            <person name="Mokrzan E.M."/>
            <person name="Martin R.K."/>
            <person name="Zhulin I.B."/>
            <person name="Leys E.J."/>
            <person name="Podar M."/>
        </authorList>
    </citation>
    <scope>NUCLEOTIDE SEQUENCE [LARGE SCALE GENOMIC DNA]</scope>
    <source>
        <strain evidence="14 15">ORNL</strain>
    </source>
</reference>
<dbReference type="PANTHER" id="PTHR11088">
    <property type="entry name" value="TRNA DIMETHYLALLYLTRANSFERASE"/>
    <property type="match status" value="1"/>
</dbReference>
<evidence type="ECO:0000256" key="1">
    <source>
        <dbReference type="ARBA" id="ARBA00001946"/>
    </source>
</evidence>
<protein>
    <recommendedName>
        <fullName evidence="10">tRNA dimethylallyltransferase</fullName>
        <ecNumber evidence="10">2.5.1.75</ecNumber>
    </recommendedName>
    <alternativeName>
        <fullName evidence="10">Dimethylallyl diphosphate:tRNA dimethylallyltransferase</fullName>
        <shortName evidence="10">DMAPP:tRNA dimethylallyltransferase</shortName>
        <shortName evidence="10">DMATase</shortName>
    </alternativeName>
    <alternativeName>
        <fullName evidence="10">Isopentenyl-diphosphate:tRNA isopentenyltransferase</fullName>
        <shortName evidence="10">IPP transferase</shortName>
        <shortName evidence="10">IPPT</shortName>
        <shortName evidence="10">IPTase</shortName>
    </alternativeName>
</protein>
<keyword evidence="7 10" id="KW-0067">ATP-binding</keyword>
<evidence type="ECO:0000256" key="3">
    <source>
        <dbReference type="ARBA" id="ARBA00005842"/>
    </source>
</evidence>
<dbReference type="HAMAP" id="MF_00185">
    <property type="entry name" value="IPP_trans"/>
    <property type="match status" value="1"/>
</dbReference>
<evidence type="ECO:0000256" key="9">
    <source>
        <dbReference type="ARBA" id="ARBA00049563"/>
    </source>
</evidence>
<evidence type="ECO:0000256" key="4">
    <source>
        <dbReference type="ARBA" id="ARBA00022679"/>
    </source>
</evidence>
<dbReference type="KEGG" id="deo:CAY53_09185"/>
<dbReference type="Gene3D" id="1.10.20.140">
    <property type="match status" value="1"/>
</dbReference>
<dbReference type="AlphaFoldDB" id="A0A2L1GPL8"/>
<feature type="binding site" evidence="10">
    <location>
        <begin position="9"/>
        <end position="16"/>
    </location>
    <ligand>
        <name>ATP</name>
        <dbReference type="ChEBI" id="CHEBI:30616"/>
    </ligand>
</feature>
<dbReference type="GO" id="GO:0006400">
    <property type="term" value="P:tRNA modification"/>
    <property type="evidence" value="ECO:0007669"/>
    <property type="project" value="TreeGrafter"/>
</dbReference>
<dbReference type="OrthoDB" id="9776390at2"/>
<gene>
    <name evidence="10" type="primary">miaA</name>
    <name evidence="14" type="ORF">CAY53_09185</name>
</gene>
<evidence type="ECO:0000313" key="15">
    <source>
        <dbReference type="Proteomes" id="UP000239867"/>
    </source>
</evidence>
<dbReference type="Pfam" id="PF01715">
    <property type="entry name" value="IPPT"/>
    <property type="match status" value="1"/>
</dbReference>